<sequence>MDALLAVPRFDNCFFVAVPSGKNKKQNTQSNILFTLRLQRRYMIAGIPSSFTFPNKTIIIRSKYMRNGLVLVLTHNILSSLPGIISYNASYSSH</sequence>
<keyword evidence="2" id="KW-1185">Reference proteome</keyword>
<evidence type="ECO:0000313" key="1">
    <source>
        <dbReference type="EMBL" id="GAO50294.1"/>
    </source>
</evidence>
<organism evidence="1 2">
    <name type="scientific">Saitoella complicata (strain BCRC 22490 / CBS 7301 / JCM 7358 / NBRC 10748 / NRRL Y-17804)</name>
    <dbReference type="NCBI Taxonomy" id="698492"/>
    <lineage>
        <taxon>Eukaryota</taxon>
        <taxon>Fungi</taxon>
        <taxon>Dikarya</taxon>
        <taxon>Ascomycota</taxon>
        <taxon>Taphrinomycotina</taxon>
        <taxon>Taphrinomycotina incertae sedis</taxon>
        <taxon>Saitoella</taxon>
    </lineage>
</organism>
<dbReference type="AlphaFoldDB" id="A0A0E9NKC7"/>
<proteinExistence type="predicted"/>
<dbReference type="Proteomes" id="UP000033140">
    <property type="component" value="Unassembled WGS sequence"/>
</dbReference>
<gene>
    <name evidence="1" type="ORF">G7K_4424-t1</name>
</gene>
<evidence type="ECO:0000313" key="2">
    <source>
        <dbReference type="Proteomes" id="UP000033140"/>
    </source>
</evidence>
<reference evidence="1 2" key="3">
    <citation type="journal article" date="2015" name="Genome Announc.">
        <title>Draft Genome Sequence of the Archiascomycetous Yeast Saitoella complicata.</title>
        <authorList>
            <person name="Yamauchi K."/>
            <person name="Kondo S."/>
            <person name="Hamamoto M."/>
            <person name="Takahashi Y."/>
            <person name="Ogura Y."/>
            <person name="Hayashi T."/>
            <person name="Nishida H."/>
        </authorList>
    </citation>
    <scope>NUCLEOTIDE SEQUENCE [LARGE SCALE GENOMIC DNA]</scope>
    <source>
        <strain evidence="1 2">NRRL Y-17804</strain>
    </source>
</reference>
<reference evidence="1 2" key="1">
    <citation type="journal article" date="2011" name="J. Gen. Appl. Microbiol.">
        <title>Draft genome sequencing of the enigmatic yeast Saitoella complicata.</title>
        <authorList>
            <person name="Nishida H."/>
            <person name="Hamamoto M."/>
            <person name="Sugiyama J."/>
        </authorList>
    </citation>
    <scope>NUCLEOTIDE SEQUENCE [LARGE SCALE GENOMIC DNA]</scope>
    <source>
        <strain evidence="1 2">NRRL Y-17804</strain>
    </source>
</reference>
<comment type="caution">
    <text evidence="1">The sequence shown here is derived from an EMBL/GenBank/DDBJ whole genome shotgun (WGS) entry which is preliminary data.</text>
</comment>
<name>A0A0E9NKC7_SAICN</name>
<dbReference type="EMBL" id="BACD03000031">
    <property type="protein sequence ID" value="GAO50294.1"/>
    <property type="molecule type" value="Genomic_DNA"/>
</dbReference>
<reference evidence="1 2" key="2">
    <citation type="journal article" date="2014" name="J. Gen. Appl. Microbiol.">
        <title>The early diverging ascomycetous budding yeast Saitoella complicata has three histone deacetylases belonging to the Clr6, Hos2, and Rpd3 lineages.</title>
        <authorList>
            <person name="Nishida H."/>
            <person name="Matsumoto T."/>
            <person name="Kondo S."/>
            <person name="Hamamoto M."/>
            <person name="Yoshikawa H."/>
        </authorList>
    </citation>
    <scope>NUCLEOTIDE SEQUENCE [LARGE SCALE GENOMIC DNA]</scope>
    <source>
        <strain evidence="1 2">NRRL Y-17804</strain>
    </source>
</reference>
<protein>
    <submittedName>
        <fullName evidence="1">Uncharacterized protein</fullName>
    </submittedName>
</protein>
<accession>A0A0E9NKC7</accession>